<evidence type="ECO:0000256" key="9">
    <source>
        <dbReference type="SAM" id="Phobius"/>
    </source>
</evidence>
<name>A0AAV1FP38_XYRNO</name>
<dbReference type="PROSITE" id="PS50835">
    <property type="entry name" value="IG_LIKE"/>
    <property type="match status" value="1"/>
</dbReference>
<dbReference type="AlphaFoldDB" id="A0AAV1FP38"/>
<dbReference type="InterPro" id="IPR003599">
    <property type="entry name" value="Ig_sub"/>
</dbReference>
<reference evidence="12" key="1">
    <citation type="submission" date="2023-08" db="EMBL/GenBank/DDBJ databases">
        <authorList>
            <person name="Alioto T."/>
            <person name="Alioto T."/>
            <person name="Gomez Garrido J."/>
        </authorList>
    </citation>
    <scope>NUCLEOTIDE SEQUENCE</scope>
</reference>
<organism evidence="12 13">
    <name type="scientific">Xyrichtys novacula</name>
    <name type="common">Pearly razorfish</name>
    <name type="synonym">Hemipteronotus novacula</name>
    <dbReference type="NCBI Taxonomy" id="13765"/>
    <lineage>
        <taxon>Eukaryota</taxon>
        <taxon>Metazoa</taxon>
        <taxon>Chordata</taxon>
        <taxon>Craniata</taxon>
        <taxon>Vertebrata</taxon>
        <taxon>Euteleostomi</taxon>
        <taxon>Actinopterygii</taxon>
        <taxon>Neopterygii</taxon>
        <taxon>Teleostei</taxon>
        <taxon>Neoteleostei</taxon>
        <taxon>Acanthomorphata</taxon>
        <taxon>Eupercaria</taxon>
        <taxon>Labriformes</taxon>
        <taxon>Labridae</taxon>
        <taxon>Xyrichtys</taxon>
    </lineage>
</organism>
<dbReference type="Pfam" id="PF07686">
    <property type="entry name" value="V-set"/>
    <property type="match status" value="1"/>
</dbReference>
<dbReference type="Pfam" id="PF08205">
    <property type="entry name" value="C2-set_2"/>
    <property type="match status" value="1"/>
</dbReference>
<dbReference type="InterPro" id="IPR013106">
    <property type="entry name" value="Ig_V-set"/>
</dbReference>
<evidence type="ECO:0000256" key="8">
    <source>
        <dbReference type="ARBA" id="ARBA00038361"/>
    </source>
</evidence>
<dbReference type="Proteomes" id="UP001178508">
    <property type="component" value="Chromosome 8"/>
</dbReference>
<evidence type="ECO:0000256" key="2">
    <source>
        <dbReference type="ARBA" id="ARBA00022692"/>
    </source>
</evidence>
<dbReference type="EMBL" id="OY660871">
    <property type="protein sequence ID" value="CAJ1062800.1"/>
    <property type="molecule type" value="Genomic_DNA"/>
</dbReference>
<evidence type="ECO:0000256" key="10">
    <source>
        <dbReference type="SAM" id="SignalP"/>
    </source>
</evidence>
<feature type="transmembrane region" description="Helical" evidence="9">
    <location>
        <begin position="364"/>
        <end position="388"/>
    </location>
</feature>
<dbReference type="SUPFAM" id="SSF48726">
    <property type="entry name" value="Immunoglobulin"/>
    <property type="match status" value="2"/>
</dbReference>
<evidence type="ECO:0000256" key="6">
    <source>
        <dbReference type="ARBA" id="ARBA00023136"/>
    </source>
</evidence>
<evidence type="ECO:0000313" key="12">
    <source>
        <dbReference type="EMBL" id="CAJ1062800.1"/>
    </source>
</evidence>
<gene>
    <name evidence="12" type="ORF">XNOV1_A000828</name>
</gene>
<feature type="chain" id="PRO_5043751624" evidence="10">
    <location>
        <begin position="19"/>
        <end position="423"/>
    </location>
</feature>
<dbReference type="SMART" id="SM00409">
    <property type="entry name" value="IG"/>
    <property type="match status" value="2"/>
</dbReference>
<evidence type="ECO:0000313" key="13">
    <source>
        <dbReference type="Proteomes" id="UP001178508"/>
    </source>
</evidence>
<keyword evidence="4" id="KW-0130">Cell adhesion</keyword>
<sequence length="423" mass="46877">MFVFIWLTQLLLVGGNNADSGAPLKRFCQDNLCISLSDGNITAQDGLCVVIPCSFSPAFLLFQPSINWFKCEPSRPRCGPTDLIYSSGSGRVLPEFKGRVRQLQPDLNQKDCSIIINDLTLSDSGSYQLRVDSRLFPGTENTFLARATVSVEALTRKPTVMIPPLTNGQQTTLSCTAPGLCSGSAPQITWKWSGEKENYTFISGKNTAFETEHLSTVSKRHSSTLTLNPSFTRHHNTEITCRVTYKNNITTEETVTLKVSSYPTILTSSKCEVWSEVLTCACISEGFPLPTIKWPLLENHTQFSVLNTAANRTIHSTFTLTVKDHSNTVVECVSRNEVGEVKQSLAIRASERQEVTDQHGGKALLPWAVAAVSLLLNVILIVGVVILWKKRKTVTSNQEDRTYMSLKKTERCPEYDVIHPSPN</sequence>
<keyword evidence="6 9" id="KW-0472">Membrane</keyword>
<keyword evidence="7" id="KW-1015">Disulfide bond</keyword>
<dbReference type="GO" id="GO:0033691">
    <property type="term" value="F:sialic acid binding"/>
    <property type="evidence" value="ECO:0007669"/>
    <property type="project" value="TreeGrafter"/>
</dbReference>
<dbReference type="GO" id="GO:0007155">
    <property type="term" value="P:cell adhesion"/>
    <property type="evidence" value="ECO:0007669"/>
    <property type="project" value="UniProtKB-KW"/>
</dbReference>
<proteinExistence type="inferred from homology"/>
<dbReference type="InterPro" id="IPR036179">
    <property type="entry name" value="Ig-like_dom_sf"/>
</dbReference>
<evidence type="ECO:0000256" key="3">
    <source>
        <dbReference type="ARBA" id="ARBA00022734"/>
    </source>
</evidence>
<dbReference type="Gene3D" id="2.60.40.10">
    <property type="entry name" value="Immunoglobulins"/>
    <property type="match status" value="3"/>
</dbReference>
<keyword evidence="5 9" id="KW-1133">Transmembrane helix</keyword>
<keyword evidence="2 9" id="KW-0812">Transmembrane</keyword>
<dbReference type="InterPro" id="IPR051036">
    <property type="entry name" value="SIGLEC"/>
</dbReference>
<accession>A0AAV1FP38</accession>
<dbReference type="InterPro" id="IPR007110">
    <property type="entry name" value="Ig-like_dom"/>
</dbReference>
<protein>
    <submittedName>
        <fullName evidence="12">Sialic acid-binding Ig-like lectin 6</fullName>
    </submittedName>
</protein>
<dbReference type="GO" id="GO:0005886">
    <property type="term" value="C:plasma membrane"/>
    <property type="evidence" value="ECO:0007669"/>
    <property type="project" value="TreeGrafter"/>
</dbReference>
<keyword evidence="3" id="KW-0430">Lectin</keyword>
<dbReference type="PANTHER" id="PTHR12035">
    <property type="entry name" value="SIALIC ACID BINDING IMMUNOGLOBULIN-LIKE LECTIN"/>
    <property type="match status" value="1"/>
</dbReference>
<evidence type="ECO:0000259" key="11">
    <source>
        <dbReference type="PROSITE" id="PS50835"/>
    </source>
</evidence>
<dbReference type="GO" id="GO:0030246">
    <property type="term" value="F:carbohydrate binding"/>
    <property type="evidence" value="ECO:0007669"/>
    <property type="project" value="UniProtKB-KW"/>
</dbReference>
<keyword evidence="13" id="KW-1185">Reference proteome</keyword>
<feature type="signal peptide" evidence="10">
    <location>
        <begin position="1"/>
        <end position="18"/>
    </location>
</feature>
<evidence type="ECO:0000256" key="5">
    <source>
        <dbReference type="ARBA" id="ARBA00022989"/>
    </source>
</evidence>
<comment type="subcellular location">
    <subcellularLocation>
        <location evidence="1">Membrane</location>
        <topology evidence="1">Single-pass membrane protein</topology>
    </subcellularLocation>
</comment>
<evidence type="ECO:0000256" key="7">
    <source>
        <dbReference type="ARBA" id="ARBA00023157"/>
    </source>
</evidence>
<dbReference type="PANTHER" id="PTHR12035:SF128">
    <property type="entry name" value="BRANCHED CHAIN KETO ACID DEHYDROGENASE E1 SUBUNIT BETA,-LIKE-RELATED"/>
    <property type="match status" value="1"/>
</dbReference>
<dbReference type="InterPro" id="IPR013783">
    <property type="entry name" value="Ig-like_fold"/>
</dbReference>
<feature type="domain" description="Ig-like" evidence="11">
    <location>
        <begin position="158"/>
        <end position="256"/>
    </location>
</feature>
<evidence type="ECO:0000256" key="4">
    <source>
        <dbReference type="ARBA" id="ARBA00022889"/>
    </source>
</evidence>
<keyword evidence="10" id="KW-0732">Signal</keyword>
<dbReference type="InterPro" id="IPR013162">
    <property type="entry name" value="CD80_C2-set"/>
</dbReference>
<comment type="similarity">
    <text evidence="8">Belongs to the immunoglobulin superfamily. SIGLEC (sialic acid binding Ig-like lectin) family.</text>
</comment>
<evidence type="ECO:0000256" key="1">
    <source>
        <dbReference type="ARBA" id="ARBA00004167"/>
    </source>
</evidence>